<keyword evidence="3" id="KW-1185">Reference proteome</keyword>
<evidence type="ECO:0000256" key="1">
    <source>
        <dbReference type="SAM" id="Phobius"/>
    </source>
</evidence>
<keyword evidence="1" id="KW-0472">Membrane</keyword>
<feature type="transmembrane region" description="Helical" evidence="1">
    <location>
        <begin position="12"/>
        <end position="29"/>
    </location>
</feature>
<keyword evidence="1" id="KW-0812">Transmembrane</keyword>
<protein>
    <recommendedName>
        <fullName evidence="4">PH domain-containing protein</fullName>
    </recommendedName>
</protein>
<organism evidence="2 3">
    <name type="scientific">Marivita hallyeonensis</name>
    <dbReference type="NCBI Taxonomy" id="996342"/>
    <lineage>
        <taxon>Bacteria</taxon>
        <taxon>Pseudomonadati</taxon>
        <taxon>Pseudomonadota</taxon>
        <taxon>Alphaproteobacteria</taxon>
        <taxon>Rhodobacterales</taxon>
        <taxon>Roseobacteraceae</taxon>
        <taxon>Marivita</taxon>
    </lineage>
</organism>
<keyword evidence="1" id="KW-1133">Transmembrane helix</keyword>
<evidence type="ECO:0008006" key="4">
    <source>
        <dbReference type="Google" id="ProtNLM"/>
    </source>
</evidence>
<dbReference type="EMBL" id="FQXC01000004">
    <property type="protein sequence ID" value="SHH81480.1"/>
    <property type="molecule type" value="Genomic_DNA"/>
</dbReference>
<feature type="transmembrane region" description="Helical" evidence="1">
    <location>
        <begin position="35"/>
        <end position="54"/>
    </location>
</feature>
<reference evidence="2 3" key="1">
    <citation type="submission" date="2016-11" db="EMBL/GenBank/DDBJ databases">
        <authorList>
            <person name="Jaros S."/>
            <person name="Januszkiewicz K."/>
            <person name="Wedrychowicz H."/>
        </authorList>
    </citation>
    <scope>NUCLEOTIDE SEQUENCE [LARGE SCALE GENOMIC DNA]</scope>
    <source>
        <strain evidence="2 3">DSM 29431</strain>
    </source>
</reference>
<dbReference type="RefSeq" id="WP_072779042.1">
    <property type="nucleotide sequence ID" value="NZ_FQXC01000004.1"/>
</dbReference>
<dbReference type="OrthoDB" id="7867097at2"/>
<evidence type="ECO:0000313" key="2">
    <source>
        <dbReference type="EMBL" id="SHH81480.1"/>
    </source>
</evidence>
<evidence type="ECO:0000313" key="3">
    <source>
        <dbReference type="Proteomes" id="UP000184221"/>
    </source>
</evidence>
<dbReference type="AlphaFoldDB" id="A0A1M5W218"/>
<dbReference type="Proteomes" id="UP000184221">
    <property type="component" value="Unassembled WGS sequence"/>
</dbReference>
<proteinExistence type="predicted"/>
<sequence>MILEHEVSARRPKALVAIALVWLGLWGVWVGLDAAPWILVLLGLFTLPAIFEAARGDVARLTLDDTRLTWRSERHSGDAPLKDIDHVRFDTRLDLAVNARLELVNGTVLRLPVECVPRYDIFCAALDDAGIRHERHHFSFF</sequence>
<dbReference type="STRING" id="996342.SAMN05443551_3204"/>
<gene>
    <name evidence="2" type="ORF">SAMN05443551_3204</name>
</gene>
<accession>A0A1M5W218</accession>
<name>A0A1M5W218_9RHOB</name>